<accession>A0A5M4FIC9</accession>
<sequence>MNVPEALPTLSAGSHDADHGEACVMEYVALLAGEAWSDRPECTHPMLAHEARTTNDLLRDGDRPRLVPLIGRLFGTTEDSAELRASLRIEQARQVMALLEPGARSRVTGAVEQAESWLHRDGDSTDVRQAIDEAMAYPRHTGDLDAAHTSFHLNASRVFAFVMTPELEPAEAYAAKALVVAHLVAASGECRADCGNEPARARRMVKDLTRLIDVYDEVTGRAATPPTQVTVSELAQSLH</sequence>
<dbReference type="OrthoDB" id="7264945at2"/>
<name>A0A5M4FIC9_9ACTN</name>
<keyword evidence="2" id="KW-1185">Reference proteome</keyword>
<evidence type="ECO:0000313" key="1">
    <source>
        <dbReference type="EMBL" id="KAA1399936.1"/>
    </source>
</evidence>
<protein>
    <submittedName>
        <fullName evidence="1">Uncharacterized protein</fullName>
    </submittedName>
</protein>
<gene>
    <name evidence="1" type="ORF">ESP70_004055</name>
</gene>
<comment type="caution">
    <text evidence="1">The sequence shown here is derived from an EMBL/GenBank/DDBJ whole genome shotgun (WGS) entry which is preliminary data.</text>
</comment>
<dbReference type="EMBL" id="SDPQ02000001">
    <property type="protein sequence ID" value="KAA1399936.1"/>
    <property type="molecule type" value="Genomic_DNA"/>
</dbReference>
<organism evidence="1 2">
    <name type="scientific">Aeromicrobium ginsengisoli</name>
    <dbReference type="NCBI Taxonomy" id="363867"/>
    <lineage>
        <taxon>Bacteria</taxon>
        <taxon>Bacillati</taxon>
        <taxon>Actinomycetota</taxon>
        <taxon>Actinomycetes</taxon>
        <taxon>Propionibacteriales</taxon>
        <taxon>Nocardioidaceae</taxon>
        <taxon>Aeromicrobium</taxon>
    </lineage>
</organism>
<reference evidence="1" key="1">
    <citation type="submission" date="2019-09" db="EMBL/GenBank/DDBJ databases">
        <authorList>
            <person name="Li J."/>
        </authorList>
    </citation>
    <scope>NUCLEOTIDE SEQUENCE [LARGE SCALE GENOMIC DNA]</scope>
    <source>
        <strain evidence="1">JCM 14732</strain>
    </source>
</reference>
<dbReference type="AlphaFoldDB" id="A0A5M4FIC9"/>
<dbReference type="Proteomes" id="UP000380867">
    <property type="component" value="Unassembled WGS sequence"/>
</dbReference>
<proteinExistence type="predicted"/>
<evidence type="ECO:0000313" key="2">
    <source>
        <dbReference type="Proteomes" id="UP000380867"/>
    </source>
</evidence>
<dbReference type="RefSeq" id="WP_149688047.1">
    <property type="nucleotide sequence ID" value="NZ_SDPQ02000001.1"/>
</dbReference>